<gene>
    <name evidence="1" type="ORF">niasHS_010441</name>
</gene>
<reference evidence="1 2" key="1">
    <citation type="submission" date="2024-10" db="EMBL/GenBank/DDBJ databases">
        <authorList>
            <person name="Kim D."/>
        </authorList>
    </citation>
    <scope>NUCLEOTIDE SEQUENCE [LARGE SCALE GENOMIC DNA]</scope>
    <source>
        <strain evidence="1">Taebaek</strain>
    </source>
</reference>
<evidence type="ECO:0000313" key="1">
    <source>
        <dbReference type="EMBL" id="KAL3085372.1"/>
    </source>
</evidence>
<keyword evidence="2" id="KW-1185">Reference proteome</keyword>
<proteinExistence type="predicted"/>
<comment type="caution">
    <text evidence="1">The sequence shown here is derived from an EMBL/GenBank/DDBJ whole genome shotgun (WGS) entry which is preliminary data.</text>
</comment>
<evidence type="ECO:0000313" key="2">
    <source>
        <dbReference type="Proteomes" id="UP001620645"/>
    </source>
</evidence>
<dbReference type="AlphaFoldDB" id="A0ABD2IZR7"/>
<dbReference type="EMBL" id="JBICCN010000232">
    <property type="protein sequence ID" value="KAL3085372.1"/>
    <property type="molecule type" value="Genomic_DNA"/>
</dbReference>
<protein>
    <submittedName>
        <fullName evidence="1">Uncharacterized protein</fullName>
    </submittedName>
</protein>
<accession>A0ABD2IZR7</accession>
<name>A0ABD2IZR7_HETSC</name>
<dbReference type="Proteomes" id="UP001620645">
    <property type="component" value="Unassembled WGS sequence"/>
</dbReference>
<organism evidence="1 2">
    <name type="scientific">Heterodera schachtii</name>
    <name type="common">Sugarbeet cyst nematode worm</name>
    <name type="synonym">Tylenchus schachtii</name>
    <dbReference type="NCBI Taxonomy" id="97005"/>
    <lineage>
        <taxon>Eukaryota</taxon>
        <taxon>Metazoa</taxon>
        <taxon>Ecdysozoa</taxon>
        <taxon>Nematoda</taxon>
        <taxon>Chromadorea</taxon>
        <taxon>Rhabditida</taxon>
        <taxon>Tylenchina</taxon>
        <taxon>Tylenchomorpha</taxon>
        <taxon>Tylenchoidea</taxon>
        <taxon>Heteroderidae</taxon>
        <taxon>Heteroderinae</taxon>
        <taxon>Heterodera</taxon>
    </lineage>
</organism>
<sequence>MSPSRGQPRYGPGLRTAATRRDSRRVCTAAAIDKFLRGIASACARARALTRAAAACGCLRAVHSPLDYTHLRLLLVNACWQAIVVINGMRMTGMD</sequence>